<evidence type="ECO:0000256" key="1">
    <source>
        <dbReference type="SAM" id="MobiDB-lite"/>
    </source>
</evidence>
<accession>A0A371DQV3</accession>
<dbReference type="Proteomes" id="UP000256964">
    <property type="component" value="Unassembled WGS sequence"/>
</dbReference>
<protein>
    <submittedName>
        <fullName evidence="2">Uncharacterized protein</fullName>
    </submittedName>
</protein>
<dbReference type="OrthoDB" id="2755821at2759"/>
<feature type="region of interest" description="Disordered" evidence="1">
    <location>
        <begin position="255"/>
        <end position="379"/>
    </location>
</feature>
<feature type="region of interest" description="Disordered" evidence="1">
    <location>
        <begin position="119"/>
        <end position="186"/>
    </location>
</feature>
<feature type="compositionally biased region" description="Low complexity" evidence="1">
    <location>
        <begin position="119"/>
        <end position="161"/>
    </location>
</feature>
<evidence type="ECO:0000313" key="3">
    <source>
        <dbReference type="Proteomes" id="UP000256964"/>
    </source>
</evidence>
<reference evidence="2 3" key="1">
    <citation type="journal article" date="2018" name="Biotechnol. Biofuels">
        <title>Integrative visual omics of the white-rot fungus Polyporus brumalis exposes the biotechnological potential of its oxidative enzymes for delignifying raw plant biomass.</title>
        <authorList>
            <person name="Miyauchi S."/>
            <person name="Rancon A."/>
            <person name="Drula E."/>
            <person name="Hage H."/>
            <person name="Chaduli D."/>
            <person name="Favel A."/>
            <person name="Grisel S."/>
            <person name="Henrissat B."/>
            <person name="Herpoel-Gimbert I."/>
            <person name="Ruiz-Duenas F.J."/>
            <person name="Chevret D."/>
            <person name="Hainaut M."/>
            <person name="Lin J."/>
            <person name="Wang M."/>
            <person name="Pangilinan J."/>
            <person name="Lipzen A."/>
            <person name="Lesage-Meessen L."/>
            <person name="Navarro D."/>
            <person name="Riley R."/>
            <person name="Grigoriev I.V."/>
            <person name="Zhou S."/>
            <person name="Raouche S."/>
            <person name="Rosso M.N."/>
        </authorList>
    </citation>
    <scope>NUCLEOTIDE SEQUENCE [LARGE SCALE GENOMIC DNA]</scope>
    <source>
        <strain evidence="2 3">BRFM 1820</strain>
    </source>
</reference>
<feature type="region of interest" description="Disordered" evidence="1">
    <location>
        <begin position="216"/>
        <end position="238"/>
    </location>
</feature>
<feature type="compositionally biased region" description="Low complexity" evidence="1">
    <location>
        <begin position="291"/>
        <end position="316"/>
    </location>
</feature>
<gene>
    <name evidence="2" type="ORF">OH76DRAFT_1552188</name>
</gene>
<evidence type="ECO:0000313" key="2">
    <source>
        <dbReference type="EMBL" id="RDX54905.1"/>
    </source>
</evidence>
<organism evidence="2 3">
    <name type="scientific">Lentinus brumalis</name>
    <dbReference type="NCBI Taxonomy" id="2498619"/>
    <lineage>
        <taxon>Eukaryota</taxon>
        <taxon>Fungi</taxon>
        <taxon>Dikarya</taxon>
        <taxon>Basidiomycota</taxon>
        <taxon>Agaricomycotina</taxon>
        <taxon>Agaricomycetes</taxon>
        <taxon>Polyporales</taxon>
        <taxon>Polyporaceae</taxon>
        <taxon>Lentinus</taxon>
    </lineage>
</organism>
<proteinExistence type="predicted"/>
<name>A0A371DQV3_9APHY</name>
<sequence>MSSYGLDLSPAQAPLNCFGPGFISRDGLSSRILARLRPRHHRKTTYNERLRNGDAHMTEAQEVFHSCQRSLSYEKRRNIQEHLDGLRIEREKLGKFSDHTGSLKAELDALSRAETFRTNASRARAMAAQARKNSQSPSSHHSRPPSASVHSQRGSNSGSRRTSSENHHSSARGTPRTPMSRVSTRDDEPLQMIQTRAGHISWSPNASHNALQLDLGHRASPRPPTMMSSGTPRTPGSILSLDMSLAQFSPVSMSPVSGYGGSPTDSLPYSLGSDGFPRPSRRAPDRRSTIQTTTSMSRSSASRRSTQQSGTGTHSSLARQSFEGSRRRSGGSGSYQSHYQRPASQDGHGQRTYTRTPTSLRTSSVPPAYSTALPGTPRY</sequence>
<feature type="compositionally biased region" description="Polar residues" evidence="1">
    <location>
        <begin position="351"/>
        <end position="365"/>
    </location>
</feature>
<keyword evidence="3" id="KW-1185">Reference proteome</keyword>
<dbReference type="AlphaFoldDB" id="A0A371DQV3"/>
<dbReference type="EMBL" id="KZ857383">
    <property type="protein sequence ID" value="RDX54905.1"/>
    <property type="molecule type" value="Genomic_DNA"/>
</dbReference>